<dbReference type="CDD" id="cd00158">
    <property type="entry name" value="RHOD"/>
    <property type="match status" value="1"/>
</dbReference>
<feature type="signal peptide" evidence="1">
    <location>
        <begin position="1"/>
        <end position="19"/>
    </location>
</feature>
<evidence type="ECO:0000313" key="3">
    <source>
        <dbReference type="EMBL" id="MCG2419252.1"/>
    </source>
</evidence>
<dbReference type="InterPro" id="IPR001763">
    <property type="entry name" value="Rhodanese-like_dom"/>
</dbReference>
<feature type="domain" description="Rhodanese" evidence="2">
    <location>
        <begin position="48"/>
        <end position="139"/>
    </location>
</feature>
<dbReference type="Proteomes" id="UP001139461">
    <property type="component" value="Unassembled WGS sequence"/>
</dbReference>
<evidence type="ECO:0000256" key="1">
    <source>
        <dbReference type="SAM" id="SignalP"/>
    </source>
</evidence>
<dbReference type="AlphaFoldDB" id="A0A9X1U3G8"/>
<dbReference type="RefSeq" id="WP_237603039.1">
    <property type="nucleotide sequence ID" value="NZ_JAIRBA010000016.1"/>
</dbReference>
<dbReference type="PROSITE" id="PS50206">
    <property type="entry name" value="RHODANESE_3"/>
    <property type="match status" value="1"/>
</dbReference>
<accession>A0A9X1U3G8</accession>
<keyword evidence="4" id="KW-1185">Reference proteome</keyword>
<dbReference type="SUPFAM" id="SSF52821">
    <property type="entry name" value="Rhodanese/Cell cycle control phosphatase"/>
    <property type="match status" value="1"/>
</dbReference>
<dbReference type="SMART" id="SM00450">
    <property type="entry name" value="RHOD"/>
    <property type="match status" value="1"/>
</dbReference>
<sequence>MKHLSILLLLFLFAENSFAQKNLDQLLQAYNSYSIPYISVQELRMFQLNDTVIILDAREPDEFAVSHIKTALNVGYNDFHSEEKQLQKLNKNIPIVVYCSVGIRSEKIGEKLKKIGFTNVKNLYGGIFEWKYKGYPVVDSAGKNTENIHVFSKHWSSYLNAGNPVY</sequence>
<dbReference type="InterPro" id="IPR050229">
    <property type="entry name" value="GlpE_sulfurtransferase"/>
</dbReference>
<dbReference type="Pfam" id="PF00581">
    <property type="entry name" value="Rhodanese"/>
    <property type="match status" value="1"/>
</dbReference>
<name>A0A9X1U3G8_9FLAO</name>
<feature type="chain" id="PRO_5040950736" evidence="1">
    <location>
        <begin position="20"/>
        <end position="166"/>
    </location>
</feature>
<evidence type="ECO:0000259" key="2">
    <source>
        <dbReference type="PROSITE" id="PS50206"/>
    </source>
</evidence>
<dbReference type="EMBL" id="JAIRBA010000016">
    <property type="protein sequence ID" value="MCG2419252.1"/>
    <property type="molecule type" value="Genomic_DNA"/>
</dbReference>
<dbReference type="InterPro" id="IPR036873">
    <property type="entry name" value="Rhodanese-like_dom_sf"/>
</dbReference>
<dbReference type="Gene3D" id="3.40.250.10">
    <property type="entry name" value="Rhodanese-like domain"/>
    <property type="match status" value="1"/>
</dbReference>
<evidence type="ECO:0000313" key="4">
    <source>
        <dbReference type="Proteomes" id="UP001139461"/>
    </source>
</evidence>
<protein>
    <submittedName>
        <fullName evidence="3">Rhodanese-like domain-containing protein</fullName>
    </submittedName>
</protein>
<proteinExistence type="predicted"/>
<dbReference type="PANTHER" id="PTHR43031">
    <property type="entry name" value="FAD-DEPENDENT OXIDOREDUCTASE"/>
    <property type="match status" value="1"/>
</dbReference>
<dbReference type="NCBIfam" id="NF045521">
    <property type="entry name" value="rhoda_near_glyco"/>
    <property type="match status" value="1"/>
</dbReference>
<reference evidence="3" key="1">
    <citation type="submission" date="2021-09" db="EMBL/GenBank/DDBJ databases">
        <title>Genome of Aequorivita sp. strain F47161.</title>
        <authorList>
            <person name="Wang Y."/>
        </authorList>
    </citation>
    <scope>NUCLEOTIDE SEQUENCE</scope>
    <source>
        <strain evidence="3">F47161</strain>
    </source>
</reference>
<keyword evidence="1" id="KW-0732">Signal</keyword>
<organism evidence="3 4">
    <name type="scientific">Aequorivita vitellina</name>
    <dbReference type="NCBI Taxonomy" id="2874475"/>
    <lineage>
        <taxon>Bacteria</taxon>
        <taxon>Pseudomonadati</taxon>
        <taxon>Bacteroidota</taxon>
        <taxon>Flavobacteriia</taxon>
        <taxon>Flavobacteriales</taxon>
        <taxon>Flavobacteriaceae</taxon>
        <taxon>Aequorivita</taxon>
    </lineage>
</organism>
<comment type="caution">
    <text evidence="3">The sequence shown here is derived from an EMBL/GenBank/DDBJ whole genome shotgun (WGS) entry which is preliminary data.</text>
</comment>
<dbReference type="PANTHER" id="PTHR43031:SF1">
    <property type="entry name" value="PYRIDINE NUCLEOTIDE-DISULPHIDE OXIDOREDUCTASE"/>
    <property type="match status" value="1"/>
</dbReference>
<gene>
    <name evidence="3" type="ORF">K8089_09475</name>
</gene>